<organism evidence="2">
    <name type="scientific">Arundo donax</name>
    <name type="common">Giant reed</name>
    <name type="synonym">Donax arundinaceus</name>
    <dbReference type="NCBI Taxonomy" id="35708"/>
    <lineage>
        <taxon>Eukaryota</taxon>
        <taxon>Viridiplantae</taxon>
        <taxon>Streptophyta</taxon>
        <taxon>Embryophyta</taxon>
        <taxon>Tracheophyta</taxon>
        <taxon>Spermatophyta</taxon>
        <taxon>Magnoliopsida</taxon>
        <taxon>Liliopsida</taxon>
        <taxon>Poales</taxon>
        <taxon>Poaceae</taxon>
        <taxon>PACMAD clade</taxon>
        <taxon>Arundinoideae</taxon>
        <taxon>Arundineae</taxon>
        <taxon>Arundo</taxon>
    </lineage>
</organism>
<dbReference type="EMBL" id="GBRH01201010">
    <property type="protein sequence ID" value="JAD96885.1"/>
    <property type="molecule type" value="Transcribed_RNA"/>
</dbReference>
<reference evidence="2" key="1">
    <citation type="submission" date="2014-09" db="EMBL/GenBank/DDBJ databases">
        <authorList>
            <person name="Magalhaes I.L.F."/>
            <person name="Oliveira U."/>
            <person name="Santos F.R."/>
            <person name="Vidigal T.H.D.A."/>
            <person name="Brescovit A.D."/>
            <person name="Santos A.J."/>
        </authorList>
    </citation>
    <scope>NUCLEOTIDE SEQUENCE</scope>
    <source>
        <tissue evidence="2">Shoot tissue taken approximately 20 cm above the soil surface</tissue>
    </source>
</reference>
<dbReference type="AlphaFoldDB" id="A0A0A9EG84"/>
<feature type="compositionally biased region" description="Basic and acidic residues" evidence="1">
    <location>
        <begin position="50"/>
        <end position="69"/>
    </location>
</feature>
<evidence type="ECO:0000313" key="2">
    <source>
        <dbReference type="EMBL" id="JAD96885.1"/>
    </source>
</evidence>
<protein>
    <submittedName>
        <fullName evidence="2">Uncharacterized protein</fullName>
    </submittedName>
</protein>
<feature type="region of interest" description="Disordered" evidence="1">
    <location>
        <begin position="50"/>
        <end position="71"/>
    </location>
</feature>
<accession>A0A0A9EG84</accession>
<name>A0A0A9EG84_ARUDO</name>
<proteinExistence type="predicted"/>
<sequence length="101" mass="11819">MLWQFKIHLNVYNSMMYNDFLKIPASPTQGCLYTVDVLFIELLVLSPQEMKREEEKPLEKKNELEREAAGEVTPNKPLNKFNGIYRLRCCLYGSSYSVRVP</sequence>
<reference evidence="2" key="2">
    <citation type="journal article" date="2015" name="Data Brief">
        <title>Shoot transcriptome of the giant reed, Arundo donax.</title>
        <authorList>
            <person name="Barrero R.A."/>
            <person name="Guerrero F.D."/>
            <person name="Moolhuijzen P."/>
            <person name="Goolsby J.A."/>
            <person name="Tidwell J."/>
            <person name="Bellgard S.E."/>
            <person name="Bellgard M.I."/>
        </authorList>
    </citation>
    <scope>NUCLEOTIDE SEQUENCE</scope>
    <source>
        <tissue evidence="2">Shoot tissue taken approximately 20 cm above the soil surface</tissue>
    </source>
</reference>
<evidence type="ECO:0000256" key="1">
    <source>
        <dbReference type="SAM" id="MobiDB-lite"/>
    </source>
</evidence>